<name>A0A821XXW4_9NEOP</name>
<feature type="region of interest" description="Disordered" evidence="1">
    <location>
        <begin position="147"/>
        <end position="168"/>
    </location>
</feature>
<dbReference type="EMBL" id="CAJOBZ010000072">
    <property type="protein sequence ID" value="CAF4950627.1"/>
    <property type="molecule type" value="Genomic_DNA"/>
</dbReference>
<reference evidence="2" key="1">
    <citation type="submission" date="2021-02" db="EMBL/GenBank/DDBJ databases">
        <authorList>
            <person name="Steward A R."/>
        </authorList>
    </citation>
    <scope>NUCLEOTIDE SEQUENCE</scope>
</reference>
<accession>A0A821XXW4</accession>
<evidence type="ECO:0000313" key="3">
    <source>
        <dbReference type="Proteomes" id="UP000663880"/>
    </source>
</evidence>
<protein>
    <recommendedName>
        <fullName evidence="4">Tesmin/TSO1-like CXC domain-containing protein</fullName>
    </recommendedName>
</protein>
<keyword evidence="3" id="KW-1185">Reference proteome</keyword>
<evidence type="ECO:0008006" key="4">
    <source>
        <dbReference type="Google" id="ProtNLM"/>
    </source>
</evidence>
<proteinExistence type="predicted"/>
<organism evidence="2 3">
    <name type="scientific">Pieris macdunnoughi</name>
    <dbReference type="NCBI Taxonomy" id="345717"/>
    <lineage>
        <taxon>Eukaryota</taxon>
        <taxon>Metazoa</taxon>
        <taxon>Ecdysozoa</taxon>
        <taxon>Arthropoda</taxon>
        <taxon>Hexapoda</taxon>
        <taxon>Insecta</taxon>
        <taxon>Pterygota</taxon>
        <taxon>Neoptera</taxon>
        <taxon>Endopterygota</taxon>
        <taxon>Lepidoptera</taxon>
        <taxon>Glossata</taxon>
        <taxon>Ditrysia</taxon>
        <taxon>Papilionoidea</taxon>
        <taxon>Pieridae</taxon>
        <taxon>Pierinae</taxon>
        <taxon>Pieris</taxon>
    </lineage>
</organism>
<sequence length="168" mass="18959">MTKHSEVSQVKRLSRLLGDAFKNYLLFNKECIFRAATFTTFSSDLISRQCYFWKAFLFHLLQQKKSYSRSQLSAAPAPPELLKLISCKCKGKCGAAGISCSVIGLHCSGQTCDNVAKVEILFNDDHDDEDYDFSAVTSSFPSIENFHDSKSVPKRNFNSQDHQNDEKV</sequence>
<dbReference type="OrthoDB" id="8195485at2759"/>
<dbReference type="AlphaFoldDB" id="A0A821XXW4"/>
<comment type="caution">
    <text evidence="2">The sequence shown here is derived from an EMBL/GenBank/DDBJ whole genome shotgun (WGS) entry which is preliminary data.</text>
</comment>
<dbReference type="Proteomes" id="UP000663880">
    <property type="component" value="Unassembled WGS sequence"/>
</dbReference>
<gene>
    <name evidence="2" type="ORF">PMACD_LOCUS15651</name>
</gene>
<evidence type="ECO:0000256" key="1">
    <source>
        <dbReference type="SAM" id="MobiDB-lite"/>
    </source>
</evidence>
<evidence type="ECO:0000313" key="2">
    <source>
        <dbReference type="EMBL" id="CAF4950627.1"/>
    </source>
</evidence>